<proteinExistence type="predicted"/>
<reference evidence="1" key="2">
    <citation type="journal article" date="2015" name="Data Brief">
        <title>Shoot transcriptome of the giant reed, Arundo donax.</title>
        <authorList>
            <person name="Barrero R.A."/>
            <person name="Guerrero F.D."/>
            <person name="Moolhuijzen P."/>
            <person name="Goolsby J.A."/>
            <person name="Tidwell J."/>
            <person name="Bellgard S.E."/>
            <person name="Bellgard M.I."/>
        </authorList>
    </citation>
    <scope>NUCLEOTIDE SEQUENCE</scope>
    <source>
        <tissue evidence="1">Shoot tissue taken approximately 20 cm above the soil surface</tissue>
    </source>
</reference>
<dbReference type="AlphaFoldDB" id="A0A0A8ZYH3"/>
<name>A0A0A8ZYH3_ARUDO</name>
<evidence type="ECO:0000313" key="1">
    <source>
        <dbReference type="EMBL" id="JAD43881.1"/>
    </source>
</evidence>
<sequence length="23" mass="2581">MMSNRACTTISSLNMATIHKRLT</sequence>
<protein>
    <submittedName>
        <fullName evidence="1">Uncharacterized protein</fullName>
    </submittedName>
</protein>
<accession>A0A0A8ZYH3</accession>
<reference evidence="1" key="1">
    <citation type="submission" date="2014-09" db="EMBL/GenBank/DDBJ databases">
        <authorList>
            <person name="Magalhaes I.L.F."/>
            <person name="Oliveira U."/>
            <person name="Santos F.R."/>
            <person name="Vidigal T.H.D.A."/>
            <person name="Brescovit A.D."/>
            <person name="Santos A.J."/>
        </authorList>
    </citation>
    <scope>NUCLEOTIDE SEQUENCE</scope>
    <source>
        <tissue evidence="1">Shoot tissue taken approximately 20 cm above the soil surface</tissue>
    </source>
</reference>
<dbReference type="EMBL" id="GBRH01254014">
    <property type="protein sequence ID" value="JAD43881.1"/>
    <property type="molecule type" value="Transcribed_RNA"/>
</dbReference>
<organism evidence="1">
    <name type="scientific">Arundo donax</name>
    <name type="common">Giant reed</name>
    <name type="synonym">Donax arundinaceus</name>
    <dbReference type="NCBI Taxonomy" id="35708"/>
    <lineage>
        <taxon>Eukaryota</taxon>
        <taxon>Viridiplantae</taxon>
        <taxon>Streptophyta</taxon>
        <taxon>Embryophyta</taxon>
        <taxon>Tracheophyta</taxon>
        <taxon>Spermatophyta</taxon>
        <taxon>Magnoliopsida</taxon>
        <taxon>Liliopsida</taxon>
        <taxon>Poales</taxon>
        <taxon>Poaceae</taxon>
        <taxon>PACMAD clade</taxon>
        <taxon>Arundinoideae</taxon>
        <taxon>Arundineae</taxon>
        <taxon>Arundo</taxon>
    </lineage>
</organism>